<organism evidence="2 3">
    <name type="scientific">Cronartium quercuum f. sp. fusiforme G11</name>
    <dbReference type="NCBI Taxonomy" id="708437"/>
    <lineage>
        <taxon>Eukaryota</taxon>
        <taxon>Fungi</taxon>
        <taxon>Dikarya</taxon>
        <taxon>Basidiomycota</taxon>
        <taxon>Pucciniomycotina</taxon>
        <taxon>Pucciniomycetes</taxon>
        <taxon>Pucciniales</taxon>
        <taxon>Coleosporiaceae</taxon>
        <taxon>Cronartium</taxon>
    </lineage>
</organism>
<keyword evidence="1" id="KW-0812">Transmembrane</keyword>
<name>A0A9P6ND80_9BASI</name>
<dbReference type="GO" id="GO:0051865">
    <property type="term" value="P:protein autoubiquitination"/>
    <property type="evidence" value="ECO:0007669"/>
    <property type="project" value="TreeGrafter"/>
</dbReference>
<keyword evidence="1" id="KW-1133">Transmembrane helix</keyword>
<dbReference type="GO" id="GO:0005829">
    <property type="term" value="C:cytosol"/>
    <property type="evidence" value="ECO:0007669"/>
    <property type="project" value="TreeGrafter"/>
</dbReference>
<evidence type="ECO:0000313" key="3">
    <source>
        <dbReference type="Proteomes" id="UP000886653"/>
    </source>
</evidence>
<dbReference type="EMBL" id="MU167360">
    <property type="protein sequence ID" value="KAG0142112.1"/>
    <property type="molecule type" value="Genomic_DNA"/>
</dbReference>
<evidence type="ECO:0000256" key="1">
    <source>
        <dbReference type="SAM" id="Phobius"/>
    </source>
</evidence>
<dbReference type="GO" id="GO:0005634">
    <property type="term" value="C:nucleus"/>
    <property type="evidence" value="ECO:0007669"/>
    <property type="project" value="TreeGrafter"/>
</dbReference>
<dbReference type="Proteomes" id="UP000886653">
    <property type="component" value="Unassembled WGS sequence"/>
</dbReference>
<dbReference type="OrthoDB" id="66510at2759"/>
<dbReference type="AlphaFoldDB" id="A0A9P6ND80"/>
<comment type="caution">
    <text evidence="2">The sequence shown here is derived from an EMBL/GenBank/DDBJ whole genome shotgun (WGS) entry which is preliminary data.</text>
</comment>
<gene>
    <name evidence="2" type="ORF">CROQUDRAFT_252385</name>
</gene>
<reference evidence="2" key="1">
    <citation type="submission" date="2013-11" db="EMBL/GenBank/DDBJ databases">
        <title>Genome sequence of the fusiform rust pathogen reveals effectors for host alternation and coevolution with pine.</title>
        <authorList>
            <consortium name="DOE Joint Genome Institute"/>
            <person name="Smith K."/>
            <person name="Pendleton A."/>
            <person name="Kubisiak T."/>
            <person name="Anderson C."/>
            <person name="Salamov A."/>
            <person name="Aerts A."/>
            <person name="Riley R."/>
            <person name="Clum A."/>
            <person name="Lindquist E."/>
            <person name="Ence D."/>
            <person name="Campbell M."/>
            <person name="Kronenberg Z."/>
            <person name="Feau N."/>
            <person name="Dhillon B."/>
            <person name="Hamelin R."/>
            <person name="Burleigh J."/>
            <person name="Smith J."/>
            <person name="Yandell M."/>
            <person name="Nelson C."/>
            <person name="Grigoriev I."/>
            <person name="Davis J."/>
        </authorList>
    </citation>
    <scope>NUCLEOTIDE SEQUENCE</scope>
    <source>
        <strain evidence="2">G11</strain>
    </source>
</reference>
<keyword evidence="1" id="KW-0472">Membrane</keyword>
<dbReference type="PANTHER" id="PTHR31531:SF2">
    <property type="entry name" value="E3 UBIQUITIN-PROTEIN LIGASE E3D"/>
    <property type="match status" value="1"/>
</dbReference>
<dbReference type="PANTHER" id="PTHR31531">
    <property type="entry name" value="E3 UBIQUITIN-PROTEIN LIGASE E3D FAMILY MEMBER"/>
    <property type="match status" value="1"/>
</dbReference>
<feature type="transmembrane region" description="Helical" evidence="1">
    <location>
        <begin position="630"/>
        <end position="655"/>
    </location>
</feature>
<keyword evidence="3" id="KW-1185">Reference proteome</keyword>
<evidence type="ECO:0000313" key="2">
    <source>
        <dbReference type="EMBL" id="KAG0142112.1"/>
    </source>
</evidence>
<dbReference type="GO" id="GO:0006513">
    <property type="term" value="P:protein monoubiquitination"/>
    <property type="evidence" value="ECO:0007669"/>
    <property type="project" value="TreeGrafter"/>
</dbReference>
<accession>A0A9P6ND80</accession>
<dbReference type="Pfam" id="PF09814">
    <property type="entry name" value="HECT_2"/>
    <property type="match status" value="1"/>
</dbReference>
<dbReference type="GO" id="GO:0043161">
    <property type="term" value="P:proteasome-mediated ubiquitin-dependent protein catabolic process"/>
    <property type="evidence" value="ECO:0007669"/>
    <property type="project" value="TreeGrafter"/>
</dbReference>
<dbReference type="InterPro" id="IPR019193">
    <property type="entry name" value="UBQ-conj_enz_E2-bd_prot"/>
</dbReference>
<sequence length="691" mass="79559">MDHINNQSNQINHSIIQSIIETTLKAIITILNSNQPQIESKGFIPINQQSTTIDHKLVHSLANLLDFTKTIIKKDLNQNLVISTNQFTSSSSKLLQISSDQTWTELHQLCQTVIKITNQKLLSILPTSSARIQTTNKHHNTTIDSKLQIDLENVLSTINQLYSNSNELFKPRTNNQESNDDEVVSAIERMSVRRLNSQRATLPKLVSEGVTPMGWNIKKSKAEEEEDLKQFELFNRIERASSRRLSDQCFINTSSSLPLPISPVQFYMESMRETNSIENILNRSSIGEINSQDALQSDIPILQKKCSISTILTNMESECTERTSLLPHLLDSTTQNNRSQSMPNIFGFKRKSSKTLLINSPNPSIDKSYLVKGLFGNNNKKITTTNETNLNSFSLLDSLPPTPKPQQQFDQPLVQQPVTLKIKWLIEVTNRIGKTNLWLWKPHVDDPSNDNNNNNSNSNDIDHHEVIITILNPKLILIEPEKIEINLPIPIKSIKKENKLTYILTNEYKEENKKEEIINEFYGIKEWKTNKPKKINCKKCSNQIIKLSEKEKINYKSLPSDGWEEFIGHWICHEPEDHQGYFGGKDKSSSWRRWPGLNEIFIADQFIELLVFDGKERGWKEREFDLVRVFFLSSIGSLSLYLYFSFSISILHVFIRHRTFKESQPPSIKPNMLLCLNSFNRETLYVFSKDL</sequence>
<dbReference type="GO" id="GO:0030332">
    <property type="term" value="F:cyclin binding"/>
    <property type="evidence" value="ECO:0007669"/>
    <property type="project" value="TreeGrafter"/>
</dbReference>
<proteinExistence type="predicted"/>
<dbReference type="GO" id="GO:0000209">
    <property type="term" value="P:protein polyubiquitination"/>
    <property type="evidence" value="ECO:0007669"/>
    <property type="project" value="TreeGrafter"/>
</dbReference>
<protein>
    <submittedName>
        <fullName evidence="2">Uncharacterized protein</fullName>
    </submittedName>
</protein>
<dbReference type="GO" id="GO:0031624">
    <property type="term" value="F:ubiquitin conjugating enzyme binding"/>
    <property type="evidence" value="ECO:0007669"/>
    <property type="project" value="TreeGrafter"/>
</dbReference>
<dbReference type="GO" id="GO:0000151">
    <property type="term" value="C:ubiquitin ligase complex"/>
    <property type="evidence" value="ECO:0007669"/>
    <property type="project" value="TreeGrafter"/>
</dbReference>
<dbReference type="GO" id="GO:0061630">
    <property type="term" value="F:ubiquitin protein ligase activity"/>
    <property type="evidence" value="ECO:0007669"/>
    <property type="project" value="TreeGrafter"/>
</dbReference>